<comment type="caution">
    <text evidence="1">The sequence shown here is derived from an EMBL/GenBank/DDBJ whole genome shotgun (WGS) entry which is preliminary data.</text>
</comment>
<evidence type="ECO:0000313" key="1">
    <source>
        <dbReference type="EMBL" id="EGH23072.1"/>
    </source>
</evidence>
<accession>A0A656GB66</accession>
<keyword evidence="1" id="KW-0675">Receptor</keyword>
<dbReference type="AlphaFoldDB" id="A0A656GB66"/>
<dbReference type="Proteomes" id="UP000003465">
    <property type="component" value="Unassembled WGS sequence"/>
</dbReference>
<gene>
    <name evidence="1" type="ORF">PSYMO_17028</name>
</gene>
<dbReference type="EMBL" id="AEAG01000660">
    <property type="protein sequence ID" value="EGH23072.1"/>
    <property type="molecule type" value="Genomic_DNA"/>
</dbReference>
<evidence type="ECO:0000313" key="2">
    <source>
        <dbReference type="Proteomes" id="UP000003465"/>
    </source>
</evidence>
<proteinExistence type="predicted"/>
<reference evidence="1 2" key="1">
    <citation type="journal article" date="2011" name="PLoS Pathog.">
        <title>Dynamic evolution of pathogenicity revealed by sequencing and comparative genomics of 19 Pseudomonas syringae isolates.</title>
        <authorList>
            <person name="Baltrus D.A."/>
            <person name="Nishimura M.T."/>
            <person name="Romanchuk A."/>
            <person name="Chang J.H."/>
            <person name="Mukhtar M.S."/>
            <person name="Cherkis K."/>
            <person name="Roach J."/>
            <person name="Grant S.R."/>
            <person name="Jones C.D."/>
            <person name="Dangl J.L."/>
        </authorList>
    </citation>
    <scope>NUCLEOTIDE SEQUENCE [LARGE SCALE GENOMIC DNA]</scope>
    <source>
        <strain evidence="1 2">301020</strain>
    </source>
</reference>
<sequence length="59" mass="6645">MQYTFTPTFDIAVGGNNLTDRYPERSNSQINYGGNLSYDVLSPIDTNGAYYYARATYGF</sequence>
<protein>
    <submittedName>
        <fullName evidence="1">TonB-dependent receptor</fullName>
    </submittedName>
</protein>
<organism evidence="1 2">
    <name type="scientific">Pseudomonas amygdali pv. mori str. 301020</name>
    <dbReference type="NCBI Taxonomy" id="629261"/>
    <lineage>
        <taxon>Bacteria</taxon>
        <taxon>Pseudomonadati</taxon>
        <taxon>Pseudomonadota</taxon>
        <taxon>Gammaproteobacteria</taxon>
        <taxon>Pseudomonadales</taxon>
        <taxon>Pseudomonadaceae</taxon>
        <taxon>Pseudomonas</taxon>
        <taxon>Pseudomonas amygdali</taxon>
    </lineage>
</organism>
<name>A0A656GB66_PSEA0</name>